<evidence type="ECO:0000259" key="3">
    <source>
        <dbReference type="PROSITE" id="PS50887"/>
    </source>
</evidence>
<dbReference type="InterPro" id="IPR000160">
    <property type="entry name" value="GGDEF_dom"/>
</dbReference>
<protein>
    <submittedName>
        <fullName evidence="5">Cyclic di-GMP phosphodiesterase Gmr</fullName>
        <ecNumber evidence="5">3.1.4.52</ecNumber>
    </submittedName>
    <submittedName>
        <fullName evidence="4">PAS domain S-box-containing protein/diguanylate cyclase (GGDEF)-like protein</fullName>
    </submittedName>
</protein>
<name>A0AB38FUA9_9ENTR</name>
<dbReference type="NCBIfam" id="TIGR00229">
    <property type="entry name" value="sensory_box"/>
    <property type="match status" value="1"/>
</dbReference>
<dbReference type="PROSITE" id="PS50887">
    <property type="entry name" value="GGDEF"/>
    <property type="match status" value="1"/>
</dbReference>
<dbReference type="RefSeq" id="WP_038254559.1">
    <property type="nucleotide sequence ID" value="NZ_DAMADI010000005.1"/>
</dbReference>
<dbReference type="Pfam" id="PF00990">
    <property type="entry name" value="GGDEF"/>
    <property type="match status" value="1"/>
</dbReference>
<dbReference type="EMBL" id="UAVL01000002">
    <property type="protein sequence ID" value="SQA62327.1"/>
    <property type="molecule type" value="Genomic_DNA"/>
</dbReference>
<dbReference type="CDD" id="cd00130">
    <property type="entry name" value="PAS"/>
    <property type="match status" value="1"/>
</dbReference>
<dbReference type="Gene3D" id="3.30.70.270">
    <property type="match status" value="1"/>
</dbReference>
<dbReference type="PANTHER" id="PTHR44757">
    <property type="entry name" value="DIGUANYLATE CYCLASE DGCP"/>
    <property type="match status" value="1"/>
</dbReference>
<feature type="coiled-coil region" evidence="1">
    <location>
        <begin position="36"/>
        <end position="63"/>
    </location>
</feature>
<feature type="domain" description="GGDEF" evidence="3">
    <location>
        <begin position="213"/>
        <end position="345"/>
    </location>
</feature>
<dbReference type="Proteomes" id="UP000251313">
    <property type="component" value="Unassembled WGS sequence"/>
</dbReference>
<dbReference type="InterPro" id="IPR000014">
    <property type="entry name" value="PAS"/>
</dbReference>
<keyword evidence="7" id="KW-1185">Reference proteome</keyword>
<dbReference type="InterPro" id="IPR052155">
    <property type="entry name" value="Biofilm_reg_signaling"/>
</dbReference>
<dbReference type="EMBL" id="RBIZ01000003">
    <property type="protein sequence ID" value="RKR65534.1"/>
    <property type="molecule type" value="Genomic_DNA"/>
</dbReference>
<keyword evidence="5" id="KW-0378">Hydrolase</keyword>
<dbReference type="Pfam" id="PF00989">
    <property type="entry name" value="PAS"/>
    <property type="match status" value="1"/>
</dbReference>
<dbReference type="CDD" id="cd01949">
    <property type="entry name" value="GGDEF"/>
    <property type="match status" value="1"/>
</dbReference>
<dbReference type="InterPro" id="IPR035965">
    <property type="entry name" value="PAS-like_dom_sf"/>
</dbReference>
<dbReference type="SUPFAM" id="SSF55073">
    <property type="entry name" value="Nucleotide cyclase"/>
    <property type="match status" value="1"/>
</dbReference>
<dbReference type="NCBIfam" id="TIGR00254">
    <property type="entry name" value="GGDEF"/>
    <property type="match status" value="1"/>
</dbReference>
<evidence type="ECO:0000313" key="5">
    <source>
        <dbReference type="EMBL" id="SQA62327.1"/>
    </source>
</evidence>
<dbReference type="Gene3D" id="3.30.450.20">
    <property type="entry name" value="PAS domain"/>
    <property type="match status" value="1"/>
</dbReference>
<evidence type="ECO:0000259" key="2">
    <source>
        <dbReference type="PROSITE" id="PS50112"/>
    </source>
</evidence>
<dbReference type="InterPro" id="IPR029787">
    <property type="entry name" value="Nucleotide_cyclase"/>
</dbReference>
<evidence type="ECO:0000313" key="4">
    <source>
        <dbReference type="EMBL" id="RKR65534.1"/>
    </source>
</evidence>
<dbReference type="PROSITE" id="PS50112">
    <property type="entry name" value="PAS"/>
    <property type="match status" value="1"/>
</dbReference>
<organism evidence="5 6">
    <name type="scientific">Yokenella regensburgei</name>
    <dbReference type="NCBI Taxonomy" id="158877"/>
    <lineage>
        <taxon>Bacteria</taxon>
        <taxon>Pseudomonadati</taxon>
        <taxon>Pseudomonadota</taxon>
        <taxon>Gammaproteobacteria</taxon>
        <taxon>Enterobacterales</taxon>
        <taxon>Enterobacteriaceae</taxon>
        <taxon>Yokenella</taxon>
    </lineage>
</organism>
<dbReference type="EC" id="3.1.4.52" evidence="5"/>
<dbReference type="SMART" id="SM00091">
    <property type="entry name" value="PAS"/>
    <property type="match status" value="1"/>
</dbReference>
<evidence type="ECO:0000313" key="7">
    <source>
        <dbReference type="Proteomes" id="UP000267341"/>
    </source>
</evidence>
<dbReference type="PANTHER" id="PTHR44757:SF2">
    <property type="entry name" value="BIOFILM ARCHITECTURE MAINTENANCE PROTEIN MBAA"/>
    <property type="match status" value="1"/>
</dbReference>
<evidence type="ECO:0000256" key="1">
    <source>
        <dbReference type="SAM" id="Coils"/>
    </source>
</evidence>
<reference evidence="4 7" key="2">
    <citation type="submission" date="2018-10" db="EMBL/GenBank/DDBJ databases">
        <title>Genomic Encyclopedia of Type Strains, Phase IV (KMG-IV): sequencing the most valuable type-strain genomes for metagenomic binning, comparative biology and taxonomic classification.</title>
        <authorList>
            <person name="Goeker M."/>
        </authorList>
    </citation>
    <scope>NUCLEOTIDE SEQUENCE [LARGE SCALE GENOMIC DNA]</scope>
    <source>
        <strain evidence="4 7">DSM 5079</strain>
    </source>
</reference>
<dbReference type="GeneID" id="66904297"/>
<dbReference type="AlphaFoldDB" id="A0AB38FUA9"/>
<accession>A0AB38FUA9</accession>
<keyword evidence="1" id="KW-0175">Coiled coil</keyword>
<dbReference type="SMART" id="SM00267">
    <property type="entry name" value="GGDEF"/>
    <property type="match status" value="1"/>
</dbReference>
<gene>
    <name evidence="5" type="primary">gmr_4</name>
    <name evidence="4" type="ORF">C7387_2279</name>
    <name evidence="5" type="ORF">NCTC11967_01306</name>
</gene>
<dbReference type="InterPro" id="IPR013767">
    <property type="entry name" value="PAS_fold"/>
</dbReference>
<evidence type="ECO:0000313" key="6">
    <source>
        <dbReference type="Proteomes" id="UP000251313"/>
    </source>
</evidence>
<reference evidence="5 6" key="1">
    <citation type="submission" date="2018-06" db="EMBL/GenBank/DDBJ databases">
        <authorList>
            <consortium name="Pathogen Informatics"/>
            <person name="Doyle S."/>
        </authorList>
    </citation>
    <scope>NUCLEOTIDE SEQUENCE [LARGE SCALE GENOMIC DNA]</scope>
    <source>
        <strain evidence="5 6">NCTC11967</strain>
    </source>
</reference>
<dbReference type="SUPFAM" id="SSF55785">
    <property type="entry name" value="PYP-like sensor domain (PAS domain)"/>
    <property type="match status" value="1"/>
</dbReference>
<proteinExistence type="predicted"/>
<dbReference type="GO" id="GO:0006355">
    <property type="term" value="P:regulation of DNA-templated transcription"/>
    <property type="evidence" value="ECO:0007669"/>
    <property type="project" value="InterPro"/>
</dbReference>
<sequence>MGARTANDLYEEMKSMTVEERIRFFSLSLAEVHRELQESITQIETMQSALQESEQNHRQLVETAQDAVITIDLTGYVINWNHAAEKMFGWRADEAIGSDLSEMIIPEAFREQHKRGLMRFQASQPSDILNRTIEITALHREKGQFPIELSIWPYQQSGKQLFSAFIRDITDRKQREHIAWLHANFDSLTGLPNRRLLVNRLELAITQAIASNKEVALLFIDLDRFKPVNDIYGHAVGDELLRLVGFRLQSCLREEDTLARLGGDEYIALLPDLNKDEIILRPIIDNMAAALSQSFLINEFVISISGSIGISIFPLDAQDADSLLNYADKAMYMAKKTSHTEAPRV</sequence>
<comment type="caution">
    <text evidence="5">The sequence shown here is derived from an EMBL/GenBank/DDBJ whole genome shotgun (WGS) entry which is preliminary data.</text>
</comment>
<dbReference type="GO" id="GO:0071111">
    <property type="term" value="F:cyclic-guanylate-specific phosphodiesterase activity"/>
    <property type="evidence" value="ECO:0007669"/>
    <property type="project" value="UniProtKB-EC"/>
</dbReference>
<feature type="domain" description="PAS" evidence="2">
    <location>
        <begin position="53"/>
        <end position="107"/>
    </location>
</feature>
<dbReference type="Proteomes" id="UP000267341">
    <property type="component" value="Unassembled WGS sequence"/>
</dbReference>
<dbReference type="InterPro" id="IPR043128">
    <property type="entry name" value="Rev_trsase/Diguanyl_cyclase"/>
</dbReference>